<protein>
    <submittedName>
        <fullName evidence="1">Uncharacterized protein</fullName>
    </submittedName>
</protein>
<organism evidence="1">
    <name type="scientific">Rhizophora mucronata</name>
    <name type="common">Asiatic mangrove</name>
    <dbReference type="NCBI Taxonomy" id="61149"/>
    <lineage>
        <taxon>Eukaryota</taxon>
        <taxon>Viridiplantae</taxon>
        <taxon>Streptophyta</taxon>
        <taxon>Embryophyta</taxon>
        <taxon>Tracheophyta</taxon>
        <taxon>Spermatophyta</taxon>
        <taxon>Magnoliopsida</taxon>
        <taxon>eudicotyledons</taxon>
        <taxon>Gunneridae</taxon>
        <taxon>Pentapetalae</taxon>
        <taxon>rosids</taxon>
        <taxon>fabids</taxon>
        <taxon>Malpighiales</taxon>
        <taxon>Rhizophoraceae</taxon>
        <taxon>Rhizophora</taxon>
    </lineage>
</organism>
<reference evidence="1" key="1">
    <citation type="submission" date="2018-02" db="EMBL/GenBank/DDBJ databases">
        <title>Rhizophora mucronata_Transcriptome.</title>
        <authorList>
            <person name="Meera S.P."/>
            <person name="Sreeshan A."/>
            <person name="Augustine A."/>
        </authorList>
    </citation>
    <scope>NUCLEOTIDE SEQUENCE</scope>
    <source>
        <tissue evidence="1">Leaf</tissue>
    </source>
</reference>
<dbReference type="AlphaFoldDB" id="A0A2P2NXN3"/>
<evidence type="ECO:0000313" key="1">
    <source>
        <dbReference type="EMBL" id="MBX47179.1"/>
    </source>
</evidence>
<name>A0A2P2NXN3_RHIMU</name>
<dbReference type="EMBL" id="GGEC01066695">
    <property type="protein sequence ID" value="MBX47179.1"/>
    <property type="molecule type" value="Transcribed_RNA"/>
</dbReference>
<proteinExistence type="predicted"/>
<sequence length="16" mass="2035">MDKIDSFIPFFSFFFF</sequence>
<accession>A0A2P2NXN3</accession>